<dbReference type="Proteomes" id="UP001142489">
    <property type="component" value="Unassembled WGS sequence"/>
</dbReference>
<reference evidence="1" key="1">
    <citation type="journal article" date="2023" name="DNA Res.">
        <title>Chromosome-level genome assembly of Phrynocephalus forsythii using third-generation DNA sequencing and Hi-C analysis.</title>
        <authorList>
            <person name="Qi Y."/>
            <person name="Zhao W."/>
            <person name="Zhao Y."/>
            <person name="Niu C."/>
            <person name="Cao S."/>
            <person name="Zhang Y."/>
        </authorList>
    </citation>
    <scope>NUCLEOTIDE SEQUENCE</scope>
    <source>
        <tissue evidence="1">Muscle</tissue>
    </source>
</reference>
<sequence>MTTAAGRPCRNQNFKARNKPRTCLVFFSSGFMEQKPLKLPPDPFKPSETKLMLILEVGKSSGKVSLHEGTCQLQVLSHCLQTALGYYQIHPPIKSKALAFKALYLDREGGRESGKFNTQYQASKILIICLYRIIGFSVCEELHVEKDGAFINTAKEIYEKIQEGVFDVNNEANGIKIGPQHAATNATLGGNQGGQQAGGGCC</sequence>
<organism evidence="1 2">
    <name type="scientific">Phrynocephalus forsythii</name>
    <dbReference type="NCBI Taxonomy" id="171643"/>
    <lineage>
        <taxon>Eukaryota</taxon>
        <taxon>Metazoa</taxon>
        <taxon>Chordata</taxon>
        <taxon>Craniata</taxon>
        <taxon>Vertebrata</taxon>
        <taxon>Euteleostomi</taxon>
        <taxon>Lepidosauria</taxon>
        <taxon>Squamata</taxon>
        <taxon>Bifurcata</taxon>
        <taxon>Unidentata</taxon>
        <taxon>Episquamata</taxon>
        <taxon>Toxicofera</taxon>
        <taxon>Iguania</taxon>
        <taxon>Acrodonta</taxon>
        <taxon>Agamidae</taxon>
        <taxon>Agaminae</taxon>
        <taxon>Phrynocephalus</taxon>
    </lineage>
</organism>
<name>A0A9Q0Y2E6_9SAUR</name>
<evidence type="ECO:0000313" key="2">
    <source>
        <dbReference type="Proteomes" id="UP001142489"/>
    </source>
</evidence>
<keyword evidence="2" id="KW-1185">Reference proteome</keyword>
<protein>
    <submittedName>
        <fullName evidence="1">Uncharacterized protein</fullName>
    </submittedName>
</protein>
<evidence type="ECO:0000313" key="1">
    <source>
        <dbReference type="EMBL" id="KAJ7338863.1"/>
    </source>
</evidence>
<dbReference type="AlphaFoldDB" id="A0A9Q0Y2E6"/>
<accession>A0A9Q0Y2E6</accession>
<comment type="caution">
    <text evidence="1">The sequence shown here is derived from an EMBL/GenBank/DDBJ whole genome shotgun (WGS) entry which is preliminary data.</text>
</comment>
<gene>
    <name evidence="1" type="ORF">JRQ81_012765</name>
</gene>
<proteinExistence type="predicted"/>
<dbReference type="EMBL" id="JAPFRF010000003">
    <property type="protein sequence ID" value="KAJ7338863.1"/>
    <property type="molecule type" value="Genomic_DNA"/>
</dbReference>
<dbReference type="OrthoDB" id="9989112at2759"/>